<keyword evidence="5" id="KW-0456">Lyase</keyword>
<organism evidence="5 6">
    <name type="scientific">Emericellopsis atlantica</name>
    <dbReference type="NCBI Taxonomy" id="2614577"/>
    <lineage>
        <taxon>Eukaryota</taxon>
        <taxon>Fungi</taxon>
        <taxon>Dikarya</taxon>
        <taxon>Ascomycota</taxon>
        <taxon>Pezizomycotina</taxon>
        <taxon>Sordariomycetes</taxon>
        <taxon>Hypocreomycetidae</taxon>
        <taxon>Hypocreales</taxon>
        <taxon>Bionectriaceae</taxon>
        <taxon>Emericellopsis</taxon>
    </lineage>
</organism>
<protein>
    <submittedName>
        <fullName evidence="5">Pectin lyase fold/virulence factor</fullName>
    </submittedName>
</protein>
<dbReference type="GeneID" id="70293449"/>
<keyword evidence="3" id="KW-0677">Repeat</keyword>
<name>A0A9P8CKB1_9HYPO</name>
<dbReference type="GO" id="GO:0005576">
    <property type="term" value="C:extracellular region"/>
    <property type="evidence" value="ECO:0007669"/>
    <property type="project" value="UniProtKB-SubCell"/>
</dbReference>
<dbReference type="PANTHER" id="PTHR31736:SF14">
    <property type="entry name" value="EXOPOLYGALACTURONASE X-1-RELATED"/>
    <property type="match status" value="1"/>
</dbReference>
<evidence type="ECO:0000256" key="2">
    <source>
        <dbReference type="ARBA" id="ARBA00022525"/>
    </source>
</evidence>
<evidence type="ECO:0000256" key="4">
    <source>
        <dbReference type="ARBA" id="ARBA00023157"/>
    </source>
</evidence>
<dbReference type="AlphaFoldDB" id="A0A9P8CKB1"/>
<dbReference type="OrthoDB" id="187139at2759"/>
<dbReference type="InterPro" id="IPR012334">
    <property type="entry name" value="Pectin_lyas_fold"/>
</dbReference>
<keyword evidence="4" id="KW-1015">Disulfide bond</keyword>
<evidence type="ECO:0000313" key="5">
    <source>
        <dbReference type="EMBL" id="KAG9249750.1"/>
    </source>
</evidence>
<evidence type="ECO:0000313" key="6">
    <source>
        <dbReference type="Proteomes" id="UP000887229"/>
    </source>
</evidence>
<dbReference type="InterPro" id="IPR011050">
    <property type="entry name" value="Pectin_lyase_fold/virulence"/>
</dbReference>
<dbReference type="RefSeq" id="XP_046113674.1">
    <property type="nucleotide sequence ID" value="XM_046262546.1"/>
</dbReference>
<sequence length="232" mass="25769">MSMELFQVLFSYPLGNTNSLLVSFSSLQACWPSAKPFPTLPPRENTCFVKPSSTGGRDDSGKILAAFEECNDGGTVVFDKEYNACSPLDRRFLKHGDVALTGTVEFCDDIEYWLPKTFEFPFQDGSSRWFWGGEDINLYGNGSGTIDGNGQALYDAQNVILSYVALLGLVRPQCKKNSTRKRPLLFVTGDWDGSITGLKMRQSSNVDSDMLITDFDIYSRSNPKNFAKNLDG</sequence>
<comment type="caution">
    <text evidence="5">The sequence shown here is derived from an EMBL/GenBank/DDBJ whole genome shotgun (WGS) entry which is preliminary data.</text>
</comment>
<keyword evidence="6" id="KW-1185">Reference proteome</keyword>
<dbReference type="Gene3D" id="2.160.20.10">
    <property type="entry name" value="Single-stranded right-handed beta-helix, Pectin lyase-like"/>
    <property type="match status" value="1"/>
</dbReference>
<evidence type="ECO:0000256" key="3">
    <source>
        <dbReference type="ARBA" id="ARBA00022737"/>
    </source>
</evidence>
<dbReference type="Proteomes" id="UP000887229">
    <property type="component" value="Unassembled WGS sequence"/>
</dbReference>
<comment type="subcellular location">
    <subcellularLocation>
        <location evidence="1">Secreted</location>
    </subcellularLocation>
</comment>
<dbReference type="GO" id="GO:0016829">
    <property type="term" value="F:lyase activity"/>
    <property type="evidence" value="ECO:0007669"/>
    <property type="project" value="UniProtKB-KW"/>
</dbReference>
<reference evidence="5" key="1">
    <citation type="journal article" date="2021" name="IMA Fungus">
        <title>Genomic characterization of three marine fungi, including Emericellopsis atlantica sp. nov. with signatures of a generalist lifestyle and marine biomass degradation.</title>
        <authorList>
            <person name="Hagestad O.C."/>
            <person name="Hou L."/>
            <person name="Andersen J.H."/>
            <person name="Hansen E.H."/>
            <person name="Altermark B."/>
            <person name="Li C."/>
            <person name="Kuhnert E."/>
            <person name="Cox R.J."/>
            <person name="Crous P.W."/>
            <person name="Spatafora J.W."/>
            <person name="Lail K."/>
            <person name="Amirebrahimi M."/>
            <person name="Lipzen A."/>
            <person name="Pangilinan J."/>
            <person name="Andreopoulos W."/>
            <person name="Hayes R.D."/>
            <person name="Ng V."/>
            <person name="Grigoriev I.V."/>
            <person name="Jackson S.A."/>
            <person name="Sutton T.D.S."/>
            <person name="Dobson A.D.W."/>
            <person name="Rama T."/>
        </authorList>
    </citation>
    <scope>NUCLEOTIDE SEQUENCE</scope>
    <source>
        <strain evidence="5">TS7</strain>
    </source>
</reference>
<proteinExistence type="predicted"/>
<keyword evidence="2" id="KW-0964">Secreted</keyword>
<dbReference type="PANTHER" id="PTHR31736">
    <property type="match status" value="1"/>
</dbReference>
<evidence type="ECO:0000256" key="1">
    <source>
        <dbReference type="ARBA" id="ARBA00004613"/>
    </source>
</evidence>
<accession>A0A9P8CKB1</accession>
<dbReference type="SUPFAM" id="SSF51126">
    <property type="entry name" value="Pectin lyase-like"/>
    <property type="match status" value="1"/>
</dbReference>
<dbReference type="EMBL" id="MU251292">
    <property type="protein sequence ID" value="KAG9249750.1"/>
    <property type="molecule type" value="Genomic_DNA"/>
</dbReference>
<gene>
    <name evidence="5" type="ORF">F5Z01DRAFT_640909</name>
</gene>